<dbReference type="PANTHER" id="PTHR34580:SF1">
    <property type="entry name" value="PROTEIN PAFC"/>
    <property type="match status" value="1"/>
</dbReference>
<dbReference type="Pfam" id="PF13280">
    <property type="entry name" value="WYL"/>
    <property type="match status" value="1"/>
</dbReference>
<evidence type="ECO:0000313" key="4">
    <source>
        <dbReference type="Proteomes" id="UP001296776"/>
    </source>
</evidence>
<feature type="domain" description="WYL" evidence="1">
    <location>
        <begin position="124"/>
        <end position="184"/>
    </location>
</feature>
<reference evidence="3" key="1">
    <citation type="submission" date="2017-08" db="EMBL/GenBank/DDBJ databases">
        <authorList>
            <person name="Imhoff J.F."/>
            <person name="Rahn T."/>
            <person name="Kuenzel S."/>
            <person name="Neulinger S.C."/>
        </authorList>
    </citation>
    <scope>NUCLEOTIDE SEQUENCE</scope>
    <source>
        <strain evidence="3">DSM 11080</strain>
    </source>
</reference>
<dbReference type="InterPro" id="IPR026881">
    <property type="entry name" value="WYL_dom"/>
</dbReference>
<reference evidence="3" key="2">
    <citation type="journal article" date="2020" name="Microorganisms">
        <title>Osmotic Adaptation and Compatible Solute Biosynthesis of Phototrophic Bacteria as Revealed from Genome Analyses.</title>
        <authorList>
            <person name="Imhoff J.F."/>
            <person name="Rahn T."/>
            <person name="Kunzel S."/>
            <person name="Keller A."/>
            <person name="Neulinger S.C."/>
        </authorList>
    </citation>
    <scope>NUCLEOTIDE SEQUENCE</scope>
    <source>
        <strain evidence="3">DSM 11080</strain>
    </source>
</reference>
<proteinExistence type="predicted"/>
<evidence type="ECO:0000259" key="2">
    <source>
        <dbReference type="Pfam" id="PF26109"/>
    </source>
</evidence>
<name>A0AAJ0U2K1_9GAMM</name>
<gene>
    <name evidence="3" type="ORF">CKO40_04930</name>
</gene>
<evidence type="ECO:0000259" key="1">
    <source>
        <dbReference type="Pfam" id="PF13280"/>
    </source>
</evidence>
<comment type="caution">
    <text evidence="3">The sequence shown here is derived from an EMBL/GenBank/DDBJ whole genome shotgun (WGS) entry which is preliminary data.</text>
</comment>
<dbReference type="EMBL" id="NRSJ01000005">
    <property type="protein sequence ID" value="MBK1703903.1"/>
    <property type="molecule type" value="Genomic_DNA"/>
</dbReference>
<sequence>MKHDMIRRFAFIEARLFWAGGLTATELAEAFGIARQNAQQTIKRYAERHPGQMRYEATQRRQVPTEGFGAHYIREDVGRFLDYQRAASYTARFYDEPSWADLPFTDVDALAHPLYDKHAARIALEALRRQSVVVISYWAKTGSRSRPISPHHLVYADGRYHLRAYCHQEADFRDFTIARIATAEFSDEPWVSGESDKEWNERIDLEFEINRQLDQPAQDALMQDYVKAGDTTLKIRGVRKAIAFYLERRLTRADPRYQLPLWKRA</sequence>
<dbReference type="Proteomes" id="UP001296776">
    <property type="component" value="Unassembled WGS sequence"/>
</dbReference>
<dbReference type="Pfam" id="PF26109">
    <property type="entry name" value="WHD_BrxR"/>
    <property type="match status" value="1"/>
</dbReference>
<dbReference type="RefSeq" id="WP_200345068.1">
    <property type="nucleotide sequence ID" value="NZ_NRSJ01000005.1"/>
</dbReference>
<organism evidence="3 4">
    <name type="scientific">Halochromatium glycolicum</name>
    <dbReference type="NCBI Taxonomy" id="85075"/>
    <lineage>
        <taxon>Bacteria</taxon>
        <taxon>Pseudomonadati</taxon>
        <taxon>Pseudomonadota</taxon>
        <taxon>Gammaproteobacteria</taxon>
        <taxon>Chromatiales</taxon>
        <taxon>Chromatiaceae</taxon>
        <taxon>Halochromatium</taxon>
    </lineage>
</organism>
<dbReference type="AlphaFoldDB" id="A0AAJ0U2K1"/>
<feature type="domain" description="DNA-binding transcriptional repressor CapW winged helix-turn-helix" evidence="2">
    <location>
        <begin position="4"/>
        <end position="82"/>
    </location>
</feature>
<dbReference type="PANTHER" id="PTHR34580">
    <property type="match status" value="1"/>
</dbReference>
<dbReference type="InterPro" id="IPR059019">
    <property type="entry name" value="WHD_CapW"/>
</dbReference>
<dbReference type="InterPro" id="IPR051534">
    <property type="entry name" value="CBASS_pafABC_assoc_protein"/>
</dbReference>
<evidence type="ECO:0000313" key="3">
    <source>
        <dbReference type="EMBL" id="MBK1703903.1"/>
    </source>
</evidence>
<accession>A0AAJ0U2K1</accession>
<keyword evidence="4" id="KW-1185">Reference proteome</keyword>
<dbReference type="PROSITE" id="PS52050">
    <property type="entry name" value="WYL"/>
    <property type="match status" value="1"/>
</dbReference>
<protein>
    <submittedName>
        <fullName evidence="3">Transcriptional regulator</fullName>
    </submittedName>
</protein>